<proteinExistence type="predicted"/>
<reference evidence="1" key="1">
    <citation type="submission" date="2020-02" db="EMBL/GenBank/DDBJ databases">
        <authorList>
            <person name="Shen X.-R."/>
            <person name="Zhang Y.-X."/>
        </authorList>
    </citation>
    <scope>NUCLEOTIDE SEQUENCE</scope>
    <source>
        <strain evidence="1">SYP-B3998</strain>
    </source>
</reference>
<organism evidence="1">
    <name type="scientific">Paenibacillus sp. SYP-B3998</name>
    <dbReference type="NCBI Taxonomy" id="2678564"/>
    <lineage>
        <taxon>Bacteria</taxon>
        <taxon>Bacillati</taxon>
        <taxon>Bacillota</taxon>
        <taxon>Bacilli</taxon>
        <taxon>Bacillales</taxon>
        <taxon>Paenibacillaceae</taxon>
        <taxon>Paenibacillus</taxon>
    </lineage>
</organism>
<dbReference type="AlphaFoldDB" id="A0A6G3ZXM0"/>
<name>A0A6G3ZXM0_9BACL</name>
<sequence length="215" mass="21866">MQAICTVAISPSNKLTLTPVAAVVDLKDSSPQDQTIYKLFLIPKVLQMAATLLTGEQIPNLDFQGVQFGPVVLAVGSGKLVAAASLPGRPVPVIPDLAGFPDGAFTVLLSPDALQQMASRGVQTLQGKSTSTSGSENYGIFKANYGASVTLRNVAVSVNPANLTTVHASLHVAAAAGAGVDVFGAIGDTIADGAKKVADGVVDTANKIADAFSSY</sequence>
<dbReference type="EMBL" id="JAAIKC010000003">
    <property type="protein sequence ID" value="NEW06830.1"/>
    <property type="molecule type" value="Genomic_DNA"/>
</dbReference>
<evidence type="ECO:0000313" key="1">
    <source>
        <dbReference type="EMBL" id="NEW06830.1"/>
    </source>
</evidence>
<comment type="caution">
    <text evidence="1">The sequence shown here is derived from an EMBL/GenBank/DDBJ whole genome shotgun (WGS) entry which is preliminary data.</text>
</comment>
<protein>
    <submittedName>
        <fullName evidence="1">Uncharacterized protein</fullName>
    </submittedName>
</protein>
<gene>
    <name evidence="1" type="ORF">GK047_12495</name>
</gene>
<dbReference type="RefSeq" id="WP_163946531.1">
    <property type="nucleotide sequence ID" value="NZ_JAAIKC010000003.1"/>
</dbReference>
<accession>A0A6G3ZXM0</accession>